<proteinExistence type="predicted"/>
<organism evidence="1">
    <name type="scientific">marine sediment metagenome</name>
    <dbReference type="NCBI Taxonomy" id="412755"/>
    <lineage>
        <taxon>unclassified sequences</taxon>
        <taxon>metagenomes</taxon>
        <taxon>ecological metagenomes</taxon>
    </lineage>
</organism>
<comment type="caution">
    <text evidence="1">The sequence shown here is derived from an EMBL/GenBank/DDBJ whole genome shotgun (WGS) entry which is preliminary data.</text>
</comment>
<dbReference type="AlphaFoldDB" id="A0A0F9FPQ2"/>
<name>A0A0F9FPQ2_9ZZZZ</name>
<protein>
    <submittedName>
        <fullName evidence="1">Uncharacterized protein</fullName>
    </submittedName>
</protein>
<reference evidence="1" key="1">
    <citation type="journal article" date="2015" name="Nature">
        <title>Complex archaea that bridge the gap between prokaryotes and eukaryotes.</title>
        <authorList>
            <person name="Spang A."/>
            <person name="Saw J.H."/>
            <person name="Jorgensen S.L."/>
            <person name="Zaremba-Niedzwiedzka K."/>
            <person name="Martijn J."/>
            <person name="Lind A.E."/>
            <person name="van Eijk R."/>
            <person name="Schleper C."/>
            <person name="Guy L."/>
            <person name="Ettema T.J."/>
        </authorList>
    </citation>
    <scope>NUCLEOTIDE SEQUENCE</scope>
</reference>
<evidence type="ECO:0000313" key="1">
    <source>
        <dbReference type="EMBL" id="KKL88479.1"/>
    </source>
</evidence>
<dbReference type="EMBL" id="LAZR01020553">
    <property type="protein sequence ID" value="KKL88479.1"/>
    <property type="molecule type" value="Genomic_DNA"/>
</dbReference>
<sequence>MKSEYIDHYGIDSLPSLIIASQNKVAYFVTLNESLLEDREELEKKFKIKIVRPEEMLKSLKIPKSES</sequence>
<gene>
    <name evidence="1" type="ORF">LCGC14_1924270</name>
</gene>
<accession>A0A0F9FPQ2</accession>